<feature type="transmembrane region" description="Helical" evidence="2">
    <location>
        <begin position="339"/>
        <end position="361"/>
    </location>
</feature>
<evidence type="ECO:0000313" key="4">
    <source>
        <dbReference type="Proteomes" id="UP000609651"/>
    </source>
</evidence>
<dbReference type="Pfam" id="PF12679">
    <property type="entry name" value="ABC2_membrane_2"/>
    <property type="match status" value="1"/>
</dbReference>
<keyword evidence="2" id="KW-0812">Transmembrane</keyword>
<dbReference type="EMBL" id="WTPX01000002">
    <property type="protein sequence ID" value="NNJ24047.1"/>
    <property type="molecule type" value="Genomic_DNA"/>
</dbReference>
<dbReference type="Proteomes" id="UP000609651">
    <property type="component" value="Unassembled WGS sequence"/>
</dbReference>
<feature type="transmembrane region" description="Helical" evidence="2">
    <location>
        <begin position="231"/>
        <end position="252"/>
    </location>
</feature>
<keyword evidence="2" id="KW-0472">Membrane</keyword>
<feature type="transmembrane region" description="Helical" evidence="2">
    <location>
        <begin position="312"/>
        <end position="333"/>
    </location>
</feature>
<gene>
    <name evidence="3" type="ORF">LzC2_00940</name>
</gene>
<accession>A0ABX1V9T6</accession>
<keyword evidence="4" id="KW-1185">Reference proteome</keyword>
<sequence>MRPYLAILKDSVREAIRSRTLPFLLVFFTLVLAVLAPLGLRDETAWRLQSNELIDAPLLAAKLRRDAAKEGEQPGDRVLAQLSADVRKAILSPAADDAGPTSERLRDALNVDVLTAAEFYDETAFESVKMPESGGGFGGFGSSPDDPSELEALLDEGPTSLPPERLGRLNRLLLSAAFPQAIAAPDAERVFLTYGPWDVAEEFTKSIADSVGLELNRSGVRFIARFIMEFVAGYLAGPIGVLIALLVTAALIPQTFEGGAIDLLLSKPVSRTVAFLTKFAGGCVFVGLAGLYLCGGLWLIAGLRLGVWDAGLVAASGLLVVQFAVFYSVSAAVGVLWQNPIVCVMAAGGVWALSFVLNVVWRPVQQMDIAARPAAVVAGNDEVFKADAGGWVTRWNASENEWTPALYPTTSRRRRGDTAIPTYRLSGPEFVPQTDTLAALEATGVMVGAGGPPRRTVGSRRLYTATAENDWEGRVGIAAPPLTTQLLFRPDGTPLFAGRLGVFTPRVESAANETSGGFLDALMNEVARQTRADVDQIVEPPDDGTVSPAFPEPFAAAIDPRTGDIAIYAGGVVRLYPPGESEPSVQATLFEADGEPGKPGGVPAVVLATGDGGALAVTADGTGVAVAPDGTTSEFAPVPGSRPRGFSTDLNTGRLALATHDGPLWVGNVQGEGSLVFDDVSAAGWGGDGALWVGTGGDEVTRFEADGDAYRAVETLAPPTGVWDDIVRFGLTPLHYLLPDSIGLGETLSSLFSGDEEEAREAFGADLDLRQPVIQERFWGPLIHNLAFTAVMLGLTCWHVARTDF</sequence>
<evidence type="ECO:0000313" key="3">
    <source>
        <dbReference type="EMBL" id="NNJ24047.1"/>
    </source>
</evidence>
<feature type="region of interest" description="Disordered" evidence="1">
    <location>
        <begin position="135"/>
        <end position="159"/>
    </location>
</feature>
<evidence type="ECO:0000256" key="2">
    <source>
        <dbReference type="SAM" id="Phobius"/>
    </source>
</evidence>
<dbReference type="SUPFAM" id="SSF63829">
    <property type="entry name" value="Calcium-dependent phosphotriesterase"/>
    <property type="match status" value="1"/>
</dbReference>
<dbReference type="RefSeq" id="WP_171182560.1">
    <property type="nucleotide sequence ID" value="NZ_WTPX01000002.1"/>
</dbReference>
<feature type="transmembrane region" description="Helical" evidence="2">
    <location>
        <begin position="20"/>
        <end position="40"/>
    </location>
</feature>
<dbReference type="PANTHER" id="PTHR43471">
    <property type="entry name" value="ABC TRANSPORTER PERMEASE"/>
    <property type="match status" value="1"/>
</dbReference>
<organism evidence="3 4">
    <name type="scientific">Alienimonas chondri</name>
    <dbReference type="NCBI Taxonomy" id="2681879"/>
    <lineage>
        <taxon>Bacteria</taxon>
        <taxon>Pseudomonadati</taxon>
        <taxon>Planctomycetota</taxon>
        <taxon>Planctomycetia</taxon>
        <taxon>Planctomycetales</taxon>
        <taxon>Planctomycetaceae</taxon>
        <taxon>Alienimonas</taxon>
    </lineage>
</organism>
<comment type="caution">
    <text evidence="3">The sequence shown here is derived from an EMBL/GenBank/DDBJ whole genome shotgun (WGS) entry which is preliminary data.</text>
</comment>
<feature type="transmembrane region" description="Helical" evidence="2">
    <location>
        <begin position="272"/>
        <end position="300"/>
    </location>
</feature>
<evidence type="ECO:0008006" key="5">
    <source>
        <dbReference type="Google" id="ProtNLM"/>
    </source>
</evidence>
<proteinExistence type="predicted"/>
<evidence type="ECO:0000256" key="1">
    <source>
        <dbReference type="SAM" id="MobiDB-lite"/>
    </source>
</evidence>
<protein>
    <recommendedName>
        <fullName evidence="5">ABC transporter permease</fullName>
    </recommendedName>
</protein>
<keyword evidence="2" id="KW-1133">Transmembrane helix</keyword>
<reference evidence="3 4" key="1">
    <citation type="journal article" date="2020" name="Syst. Appl. Microbiol.">
        <title>Alienimonas chondri sp. nov., a novel planctomycete isolated from the biofilm of the red alga Chondrus crispus.</title>
        <authorList>
            <person name="Vitorino I."/>
            <person name="Albuquerque L."/>
            <person name="Wiegand S."/>
            <person name="Kallscheuer N."/>
            <person name="da Costa M.S."/>
            <person name="Lobo-da-Cunha A."/>
            <person name="Jogler C."/>
            <person name="Lage O.M."/>
        </authorList>
    </citation>
    <scope>NUCLEOTIDE SEQUENCE [LARGE SCALE GENOMIC DNA]</scope>
    <source>
        <strain evidence="3 4">LzC2</strain>
    </source>
</reference>
<name>A0ABX1V9T6_9PLAN</name>